<name>A0A6H5GYJ7_9HEMI</name>
<proteinExistence type="predicted"/>
<evidence type="ECO:0000256" key="1">
    <source>
        <dbReference type="SAM" id="MobiDB-lite"/>
    </source>
</evidence>
<evidence type="ECO:0000313" key="3">
    <source>
        <dbReference type="Proteomes" id="UP000479000"/>
    </source>
</evidence>
<accession>A0A6H5GYJ7</accession>
<protein>
    <submittedName>
        <fullName evidence="2">Uncharacterized protein</fullName>
    </submittedName>
</protein>
<dbReference type="Proteomes" id="UP000479000">
    <property type="component" value="Unassembled WGS sequence"/>
</dbReference>
<gene>
    <name evidence="2" type="ORF">NTEN_LOCUS14109</name>
</gene>
<evidence type="ECO:0000313" key="2">
    <source>
        <dbReference type="EMBL" id="CAB0008903.1"/>
    </source>
</evidence>
<reference evidence="2 3" key="1">
    <citation type="submission" date="2020-02" db="EMBL/GenBank/DDBJ databases">
        <authorList>
            <person name="Ferguson B K."/>
        </authorList>
    </citation>
    <scope>NUCLEOTIDE SEQUENCE [LARGE SCALE GENOMIC DNA]</scope>
</reference>
<sequence>MDFFPKVRFESFCLFCSRAIRARVIQKHVVSFGTVGDGLYDPSPDRVTTTTSPHFKIQLRSRCSHIGGREHIERRRRSAAPALPPVAIPVTAGCSDRESAPRPQGDDSLEEALPPAAPPGGRAAGATPPCHHPSVGISTTVESGRWKFEKNYPNRT</sequence>
<feature type="compositionally biased region" description="Basic and acidic residues" evidence="1">
    <location>
        <begin position="144"/>
        <end position="156"/>
    </location>
</feature>
<keyword evidence="3" id="KW-1185">Reference proteome</keyword>
<organism evidence="2 3">
    <name type="scientific">Nesidiocoris tenuis</name>
    <dbReference type="NCBI Taxonomy" id="355587"/>
    <lineage>
        <taxon>Eukaryota</taxon>
        <taxon>Metazoa</taxon>
        <taxon>Ecdysozoa</taxon>
        <taxon>Arthropoda</taxon>
        <taxon>Hexapoda</taxon>
        <taxon>Insecta</taxon>
        <taxon>Pterygota</taxon>
        <taxon>Neoptera</taxon>
        <taxon>Paraneoptera</taxon>
        <taxon>Hemiptera</taxon>
        <taxon>Heteroptera</taxon>
        <taxon>Panheteroptera</taxon>
        <taxon>Cimicomorpha</taxon>
        <taxon>Miridae</taxon>
        <taxon>Dicyphina</taxon>
        <taxon>Nesidiocoris</taxon>
    </lineage>
</organism>
<dbReference type="EMBL" id="CADCXU010021112">
    <property type="protein sequence ID" value="CAB0008903.1"/>
    <property type="molecule type" value="Genomic_DNA"/>
</dbReference>
<feature type="compositionally biased region" description="Low complexity" evidence="1">
    <location>
        <begin position="119"/>
        <end position="129"/>
    </location>
</feature>
<dbReference type="AlphaFoldDB" id="A0A6H5GYJ7"/>
<feature type="region of interest" description="Disordered" evidence="1">
    <location>
        <begin position="75"/>
        <end position="156"/>
    </location>
</feature>